<evidence type="ECO:0000313" key="2">
    <source>
        <dbReference type="EMBL" id="TYK51328.1"/>
    </source>
</evidence>
<evidence type="ECO:0000313" key="3">
    <source>
        <dbReference type="Proteomes" id="UP000323505"/>
    </source>
</evidence>
<feature type="region of interest" description="Disordered" evidence="1">
    <location>
        <begin position="1"/>
        <end position="39"/>
    </location>
</feature>
<keyword evidence="3" id="KW-1185">Reference proteome</keyword>
<dbReference type="AlphaFoldDB" id="A0A5D3FTK0"/>
<dbReference type="RefSeq" id="WP_148759152.1">
    <property type="nucleotide sequence ID" value="NZ_VSRQ01000002.1"/>
</dbReference>
<comment type="caution">
    <text evidence="2">The sequence shown here is derived from an EMBL/GenBank/DDBJ whole genome shotgun (WGS) entry which is preliminary data.</text>
</comment>
<organism evidence="2 3">
    <name type="scientific">Actinomadura decatromicini</name>
    <dbReference type="NCBI Taxonomy" id="2604572"/>
    <lineage>
        <taxon>Bacteria</taxon>
        <taxon>Bacillati</taxon>
        <taxon>Actinomycetota</taxon>
        <taxon>Actinomycetes</taxon>
        <taxon>Streptosporangiales</taxon>
        <taxon>Thermomonosporaceae</taxon>
        <taxon>Actinomadura</taxon>
    </lineage>
</organism>
<evidence type="ECO:0000256" key="1">
    <source>
        <dbReference type="SAM" id="MobiDB-lite"/>
    </source>
</evidence>
<reference evidence="2 3" key="1">
    <citation type="submission" date="2019-08" db="EMBL/GenBank/DDBJ databases">
        <title>Actinomadura sp. nov. CYP1-5 isolated from mountain soil.</title>
        <authorList>
            <person name="Songsumanus A."/>
            <person name="Kuncharoen N."/>
            <person name="Kudo T."/>
            <person name="Yuki M."/>
            <person name="Igarashi Y."/>
            <person name="Tanasupawat S."/>
        </authorList>
    </citation>
    <scope>NUCLEOTIDE SEQUENCE [LARGE SCALE GENOMIC DNA]</scope>
    <source>
        <strain evidence="2 3">CYP1-5</strain>
    </source>
</reference>
<proteinExistence type="predicted"/>
<dbReference type="Proteomes" id="UP000323505">
    <property type="component" value="Unassembled WGS sequence"/>
</dbReference>
<name>A0A5D3FTK0_9ACTN</name>
<gene>
    <name evidence="2" type="ORF">FXF68_13030</name>
</gene>
<dbReference type="EMBL" id="VSRQ01000002">
    <property type="protein sequence ID" value="TYK51328.1"/>
    <property type="molecule type" value="Genomic_DNA"/>
</dbReference>
<feature type="compositionally biased region" description="Low complexity" evidence="1">
    <location>
        <begin position="8"/>
        <end position="24"/>
    </location>
</feature>
<sequence>MRPPPAPVARTATAAPAPVQRRAQTSGTQRKTQERQPEIDLDELARRLIGPLTRLLRAELRMDRERVGRLRDPRTY</sequence>
<accession>A0A5D3FTK0</accession>
<protein>
    <submittedName>
        <fullName evidence="2">Uncharacterized protein</fullName>
    </submittedName>
</protein>